<dbReference type="RefSeq" id="WP_285805080.1">
    <property type="nucleotide sequence ID" value="NZ_CP127389.1"/>
</dbReference>
<organism evidence="4 5">
    <name type="scientific">Proteus appendicitidis</name>
    <dbReference type="NCBI Taxonomy" id="3034648"/>
    <lineage>
        <taxon>Bacteria</taxon>
        <taxon>Pseudomonadati</taxon>
        <taxon>Pseudomonadota</taxon>
        <taxon>Gammaproteobacteria</taxon>
        <taxon>Enterobacterales</taxon>
        <taxon>Morganellaceae</taxon>
        <taxon>Proteus</taxon>
    </lineage>
</organism>
<feature type="domain" description="DUF2314" evidence="1">
    <location>
        <begin position="396"/>
        <end position="468"/>
    </location>
</feature>
<dbReference type="EMBL" id="CP127389">
    <property type="protein sequence ID" value="WIV88270.1"/>
    <property type="molecule type" value="Genomic_DNA"/>
</dbReference>
<dbReference type="InterPro" id="IPR025102">
    <property type="entry name" value="DUF4026_N"/>
</dbReference>
<accession>A0ABY8Y775</accession>
<protein>
    <submittedName>
        <fullName evidence="4">DUF4026 domain-containing protein</fullName>
    </submittedName>
</protein>
<evidence type="ECO:0000259" key="1">
    <source>
        <dbReference type="Pfam" id="PF10077"/>
    </source>
</evidence>
<evidence type="ECO:0000313" key="5">
    <source>
        <dbReference type="Proteomes" id="UP001226651"/>
    </source>
</evidence>
<dbReference type="InterPro" id="IPR053886">
    <property type="entry name" value="DUF4026_middle"/>
</dbReference>
<sequence>MDNKQQYLDIAAGQGEKVPSRIVAFPAQPLNYALIEQRLEEQTDYTDGEINYLSENIDDGFFYRCQHGDDELHFFVCLYPCDEDYEIRPMYSTDELTPQQLAHANATTQDLLLETLFTETLHPLASYRHQLNFLNIIAPEMVLALDESAAGKALTPEWIRFQLETPDLYPEVESLYVIHAVYDTENDPPTMFWFHTHGLARCGLTEVDLVIPSMLESYYGIPDLFRCFVNNSINHRQIEFGEPMLCGQTSSGLEYLVALPFEEGIRHINQSTPLDSLRPLEEMRYDTEGAPNGVFLGDLADRDEYHQHPSSMLFRTNEENPVLETFFKGYEEQQAMMLLRSNEETYEMSEKAKRRWEYFVSMFDNYNQPPVEKKSGFLSKLLGKDKPEETENPWQFMIKFGIPYGEEEEEEKELEHMWFVPQSRDGDTIYAKLLNVPFYVEDMQEGEIYPINTALITDWVVSYEDNSYTPNNIYQLFSHQQTH</sequence>
<name>A0ABY8Y775_9GAMM</name>
<dbReference type="Proteomes" id="UP001226651">
    <property type="component" value="Chromosome"/>
</dbReference>
<dbReference type="Pfam" id="PF10077">
    <property type="entry name" value="DUF2314"/>
    <property type="match status" value="1"/>
</dbReference>
<dbReference type="Pfam" id="PF13218">
    <property type="entry name" value="DUF4026_N"/>
    <property type="match status" value="1"/>
</dbReference>
<proteinExistence type="predicted"/>
<dbReference type="InterPro" id="IPR018756">
    <property type="entry name" value="DUF2314"/>
</dbReference>
<feature type="domain" description="DUF4026" evidence="3">
    <location>
        <begin position="178"/>
        <end position="314"/>
    </location>
</feature>
<dbReference type="Pfam" id="PF22789">
    <property type="entry name" value="DUF4026_C"/>
    <property type="match status" value="1"/>
</dbReference>
<reference evidence="4 5" key="1">
    <citation type="submission" date="2023-06" db="EMBL/GenBank/DDBJ databases">
        <title>Proteus appendicitidis sp. nov., isolated from the appendiceal pus of an appendicitis patient in Yongzhou, China.</title>
        <authorList>
            <person name="Cai X."/>
        </authorList>
    </citation>
    <scope>NUCLEOTIDE SEQUENCE [LARGE SCALE GENOMIC DNA]</scope>
    <source>
        <strain evidence="4 5">HZ0627</strain>
    </source>
</reference>
<keyword evidence="5" id="KW-1185">Reference proteome</keyword>
<evidence type="ECO:0000313" key="4">
    <source>
        <dbReference type="EMBL" id="WIV88270.1"/>
    </source>
</evidence>
<gene>
    <name evidence="4" type="ORF">QQS39_17735</name>
</gene>
<evidence type="ECO:0000259" key="3">
    <source>
        <dbReference type="Pfam" id="PF22789"/>
    </source>
</evidence>
<feature type="domain" description="DUF4026" evidence="2">
    <location>
        <begin position="20"/>
        <end position="165"/>
    </location>
</feature>
<evidence type="ECO:0000259" key="2">
    <source>
        <dbReference type="Pfam" id="PF13218"/>
    </source>
</evidence>